<dbReference type="Pfam" id="PF07690">
    <property type="entry name" value="MFS_1"/>
    <property type="match status" value="1"/>
</dbReference>
<feature type="transmembrane region" description="Helical" evidence="7">
    <location>
        <begin position="322"/>
        <end position="344"/>
    </location>
</feature>
<evidence type="ECO:0000256" key="2">
    <source>
        <dbReference type="ARBA" id="ARBA00022448"/>
    </source>
</evidence>
<sequence length="385" mass="41813" precursor="true">MDSYKRKILTISFLSIPLSAGIALVPVLSNIAAAFPNQEGWIQLLITVPSLFMMFSSLLTDKLSEKISLKTTTIISIIIILFSGISPYWINNFAYLLCTRAFMGIGLGLLNTAIASLPALYFSDNKARDSAVGIQSAFVCAGGILFNILSGSFAKYNWKFVFLVQLLNIVPLIVAIILMPKTENKKVETDIPNKKNIFVRSAIPVAAISFICIILTCTYPLNVSLFVQKSGLGNSQFVGLLASINSAIGFFIGLVFGKVYSKIKGKTLTLGLILTATALLIVRFSPNQAILLIGSVCFGVGTSFISPTLYSMLYKRVKQEEIVLSVALLGIASNVSQFVSPFLINPIAKAVDSNNIEGTRILVASILIIILILILKLQKKEKQEV</sequence>
<dbReference type="RefSeq" id="WP_012201222.1">
    <property type="nucleotide sequence ID" value="NC_010001.1"/>
</dbReference>
<dbReference type="PANTHER" id="PTHR43124">
    <property type="entry name" value="PURINE EFFLUX PUMP PBUE"/>
    <property type="match status" value="1"/>
</dbReference>
<evidence type="ECO:0000313" key="9">
    <source>
        <dbReference type="EMBL" id="ABX43572.1"/>
    </source>
</evidence>
<dbReference type="Proteomes" id="UP000000370">
    <property type="component" value="Chromosome"/>
</dbReference>
<keyword evidence="5 7" id="KW-1133">Transmembrane helix</keyword>
<keyword evidence="6 7" id="KW-0472">Membrane</keyword>
<keyword evidence="4 7" id="KW-0812">Transmembrane</keyword>
<feature type="transmembrane region" description="Helical" evidence="7">
    <location>
        <begin position="160"/>
        <end position="180"/>
    </location>
</feature>
<protein>
    <submittedName>
        <fullName evidence="9">Major facilitator superfamily MFS_1</fullName>
    </submittedName>
</protein>
<gene>
    <name evidence="9" type="ordered locus">Cphy_3218</name>
</gene>
<evidence type="ECO:0000256" key="4">
    <source>
        <dbReference type="ARBA" id="ARBA00022692"/>
    </source>
</evidence>
<feature type="transmembrane region" description="Helical" evidence="7">
    <location>
        <begin position="71"/>
        <end position="90"/>
    </location>
</feature>
<feature type="transmembrane region" description="Helical" evidence="7">
    <location>
        <begin position="290"/>
        <end position="310"/>
    </location>
</feature>
<dbReference type="STRING" id="357809.Cphy_3218"/>
<dbReference type="GO" id="GO:0022857">
    <property type="term" value="F:transmembrane transporter activity"/>
    <property type="evidence" value="ECO:0007669"/>
    <property type="project" value="InterPro"/>
</dbReference>
<dbReference type="PROSITE" id="PS50850">
    <property type="entry name" value="MFS"/>
    <property type="match status" value="1"/>
</dbReference>
<feature type="transmembrane region" description="Helical" evidence="7">
    <location>
        <begin position="356"/>
        <end position="375"/>
    </location>
</feature>
<name>A9KRS8_LACP7</name>
<dbReference type="AlphaFoldDB" id="A9KRS8"/>
<feature type="transmembrane region" description="Helical" evidence="7">
    <location>
        <begin position="102"/>
        <end position="122"/>
    </location>
</feature>
<dbReference type="InterPro" id="IPR036259">
    <property type="entry name" value="MFS_trans_sf"/>
</dbReference>
<dbReference type="SUPFAM" id="SSF103473">
    <property type="entry name" value="MFS general substrate transporter"/>
    <property type="match status" value="1"/>
</dbReference>
<reference evidence="10" key="1">
    <citation type="submission" date="2007-11" db="EMBL/GenBank/DDBJ databases">
        <title>Complete genome sequence of Clostridium phytofermentans ISDg.</title>
        <authorList>
            <person name="Leschine S.B."/>
            <person name="Warnick T.A."/>
            <person name="Blanchard J.L."/>
            <person name="Schnell D.J."/>
            <person name="Petit E.L."/>
            <person name="LaTouf W.G."/>
            <person name="Copeland A."/>
            <person name="Lucas S."/>
            <person name="Lapidus A."/>
            <person name="Barry K."/>
            <person name="Glavina del Rio T."/>
            <person name="Dalin E."/>
            <person name="Tice H."/>
            <person name="Pitluck S."/>
            <person name="Kiss H."/>
            <person name="Brettin T."/>
            <person name="Bruce D."/>
            <person name="Detter J.C."/>
            <person name="Han C."/>
            <person name="Kuske C."/>
            <person name="Schmutz J."/>
            <person name="Larimer F."/>
            <person name="Land M."/>
            <person name="Hauser L."/>
            <person name="Kyrpides N."/>
            <person name="Kim E.A."/>
            <person name="Richardson P."/>
        </authorList>
    </citation>
    <scope>NUCLEOTIDE SEQUENCE [LARGE SCALE GENOMIC DNA]</scope>
    <source>
        <strain evidence="10">ATCC 700394 / DSM 18823 / ISDg</strain>
    </source>
</reference>
<evidence type="ECO:0000256" key="6">
    <source>
        <dbReference type="ARBA" id="ARBA00023136"/>
    </source>
</evidence>
<feature type="transmembrane region" description="Helical" evidence="7">
    <location>
        <begin position="201"/>
        <end position="221"/>
    </location>
</feature>
<dbReference type="InterPro" id="IPR050189">
    <property type="entry name" value="MFS_Efflux_Transporters"/>
</dbReference>
<feature type="transmembrane region" description="Helical" evidence="7">
    <location>
        <begin position="268"/>
        <end position="284"/>
    </location>
</feature>
<keyword evidence="3" id="KW-1003">Cell membrane</keyword>
<comment type="subcellular location">
    <subcellularLocation>
        <location evidence="1">Cell membrane</location>
        <topology evidence="1">Multi-pass membrane protein</topology>
    </subcellularLocation>
</comment>
<keyword evidence="10" id="KW-1185">Reference proteome</keyword>
<feature type="transmembrane region" description="Helical" evidence="7">
    <location>
        <begin position="12"/>
        <end position="35"/>
    </location>
</feature>
<dbReference type="InterPro" id="IPR011701">
    <property type="entry name" value="MFS"/>
</dbReference>
<proteinExistence type="predicted"/>
<evidence type="ECO:0000313" key="10">
    <source>
        <dbReference type="Proteomes" id="UP000000370"/>
    </source>
</evidence>
<feature type="transmembrane region" description="Helical" evidence="7">
    <location>
        <begin position="41"/>
        <end position="59"/>
    </location>
</feature>
<evidence type="ECO:0000256" key="3">
    <source>
        <dbReference type="ARBA" id="ARBA00022475"/>
    </source>
</evidence>
<feature type="transmembrane region" description="Helical" evidence="7">
    <location>
        <begin position="237"/>
        <end position="256"/>
    </location>
</feature>
<dbReference type="HOGENOM" id="CLU_001265_10_4_9"/>
<dbReference type="eggNOG" id="COG2814">
    <property type="taxonomic scope" value="Bacteria"/>
</dbReference>
<keyword evidence="2" id="KW-0813">Transport</keyword>
<dbReference type="InterPro" id="IPR020846">
    <property type="entry name" value="MFS_dom"/>
</dbReference>
<dbReference type="EMBL" id="CP000885">
    <property type="protein sequence ID" value="ABX43572.1"/>
    <property type="molecule type" value="Genomic_DNA"/>
</dbReference>
<feature type="transmembrane region" description="Helical" evidence="7">
    <location>
        <begin position="134"/>
        <end position="154"/>
    </location>
</feature>
<dbReference type="KEGG" id="cpy:Cphy_3218"/>
<organism evidence="9 10">
    <name type="scientific">Lachnoclostridium phytofermentans (strain ATCC 700394 / DSM 18823 / ISDg)</name>
    <name type="common">Clostridium phytofermentans</name>
    <dbReference type="NCBI Taxonomy" id="357809"/>
    <lineage>
        <taxon>Bacteria</taxon>
        <taxon>Bacillati</taxon>
        <taxon>Bacillota</taxon>
        <taxon>Clostridia</taxon>
        <taxon>Lachnospirales</taxon>
        <taxon>Lachnospiraceae</taxon>
    </lineage>
</organism>
<evidence type="ECO:0000256" key="7">
    <source>
        <dbReference type="SAM" id="Phobius"/>
    </source>
</evidence>
<evidence type="ECO:0000256" key="5">
    <source>
        <dbReference type="ARBA" id="ARBA00022989"/>
    </source>
</evidence>
<dbReference type="OrthoDB" id="1650550at2"/>
<dbReference type="GO" id="GO:0005886">
    <property type="term" value="C:plasma membrane"/>
    <property type="evidence" value="ECO:0007669"/>
    <property type="project" value="UniProtKB-SubCell"/>
</dbReference>
<evidence type="ECO:0000256" key="1">
    <source>
        <dbReference type="ARBA" id="ARBA00004651"/>
    </source>
</evidence>
<dbReference type="Gene3D" id="1.20.1250.20">
    <property type="entry name" value="MFS general substrate transporter like domains"/>
    <property type="match status" value="1"/>
</dbReference>
<feature type="domain" description="Major facilitator superfamily (MFS) profile" evidence="8">
    <location>
        <begin position="1"/>
        <end position="382"/>
    </location>
</feature>
<accession>A9KRS8</accession>
<evidence type="ECO:0000259" key="8">
    <source>
        <dbReference type="PROSITE" id="PS50850"/>
    </source>
</evidence>
<dbReference type="PANTHER" id="PTHR43124:SF3">
    <property type="entry name" value="CHLORAMPHENICOL EFFLUX PUMP RV0191"/>
    <property type="match status" value="1"/>
</dbReference>